<evidence type="ECO:0000313" key="1">
    <source>
        <dbReference type="EMBL" id="ANY69182.1"/>
    </source>
</evidence>
<organism evidence="1">
    <name type="scientific">Paenibacillus sp. BIHB 4019</name>
    <dbReference type="NCBI Taxonomy" id="1870819"/>
    <lineage>
        <taxon>Bacteria</taxon>
        <taxon>Bacillati</taxon>
        <taxon>Bacillota</taxon>
        <taxon>Bacilli</taxon>
        <taxon>Bacillales</taxon>
        <taxon>Paenibacillaceae</taxon>
        <taxon>Paenibacillus</taxon>
    </lineage>
</organism>
<protein>
    <submittedName>
        <fullName evidence="1">Uncharacterized protein</fullName>
    </submittedName>
</protein>
<gene>
    <name evidence="1" type="ORF">BBD42_23875</name>
</gene>
<name>A0A1B2DN97_9BACL</name>
<proteinExistence type="predicted"/>
<dbReference type="AlphaFoldDB" id="A0A1B2DN97"/>
<reference evidence="1" key="1">
    <citation type="submission" date="2016-08" db="EMBL/GenBank/DDBJ databases">
        <title>Complete Genome Seqeunce of Paenibacillus sp. BIHB 4019 from tea rhizoplane.</title>
        <authorList>
            <person name="Thakur R."/>
            <person name="Swarnkar M.K."/>
            <person name="Gulati A."/>
        </authorList>
    </citation>
    <scope>NUCLEOTIDE SEQUENCE [LARGE SCALE GENOMIC DNA]</scope>
    <source>
        <strain evidence="1">BIHB4019</strain>
    </source>
</reference>
<dbReference type="RefSeq" id="WP_099520219.1">
    <property type="nucleotide sequence ID" value="NZ_CP016808.1"/>
</dbReference>
<accession>A0A1B2DN97</accession>
<dbReference type="EMBL" id="CP016808">
    <property type="protein sequence ID" value="ANY69182.1"/>
    <property type="molecule type" value="Genomic_DNA"/>
</dbReference>
<sequence>MHAEEAYVLSPADVSNIRKYVQHKYGALPQEKKTEMIADAVNRIIHKQLPSFDESIKRQVTAQLIRTAVLEQKRPVRADDIFAACLLLDERDQEIEQPMHAWVEKQLQSVVEIERYRLAMDKLRSSAERMETSADSLPNASLSVNESWLLLKNELQPAGDGQLAKEPFAAGAAGSSGLADVIPLPLPLAVPQNAPVPRKRRNHAIVYGLLSLLLVSVSLLYGESLTRTLRGAQPEPILLAPIEPVKIIELDGLPQELRYVEIDKKRLTQYLKGKSSILARQPYLDAIIAQAKSFDIHPLLLFAITGQEQAFVPTTNKQAKEIANNPFNVFHSWKEYNTTISDSAEIASRTIVNLSKGRPEGMDPFTWINRKYAEDPNWSNGVRSIFASMKQYVETTSKK</sequence>